<keyword evidence="3" id="KW-1185">Reference proteome</keyword>
<protein>
    <submittedName>
        <fullName evidence="2">Primosomal protein</fullName>
    </submittedName>
</protein>
<gene>
    <name evidence="2" type="ORF">ABZ510_10825</name>
</gene>
<feature type="region of interest" description="Disordered" evidence="1">
    <location>
        <begin position="201"/>
        <end position="235"/>
    </location>
</feature>
<accession>A0ABV2WN88</accession>
<sequence>MASGDIVPIELGLTDGDLVTLWAPRWRDGDDEWEAFLGHEDALYGFESVAELAAFIRTDSDNDLIDHPAWKVVAGLSAAELEPGDNYSFDLVGVPELAAGDPDVDTVAELEDTLAMVRNIGEVCELETVTKFFGSHPSLGALAGGTHMFAGRDGEELWDQIGAAVAKSWDDVLDAIDSVVRVPEVDAEAVALAEAELLAAEENEVDADDAADTDDDSDFEPVDLDEEDDEDEDDDAELTFWEEVGIDPVKIVTADTEYFTLRCYLDDEPIFLGAKKAISVFASERALARYLADDHEHDLARISTFAEVQTAAIDGSLEVEVTEENVYVLPGLADDLAEGPEAVDTEQLDLVLELFSDAADYADDDAVEQALAKSTPLGWYVSYLLHPDPTRMAPNPPFDAEASAWRELERNFESRLSPR</sequence>
<evidence type="ECO:0000313" key="3">
    <source>
        <dbReference type="Proteomes" id="UP001550628"/>
    </source>
</evidence>
<dbReference type="Proteomes" id="UP001550628">
    <property type="component" value="Unassembled WGS sequence"/>
</dbReference>
<dbReference type="EMBL" id="JBEYBF010000005">
    <property type="protein sequence ID" value="MEU1952345.1"/>
    <property type="molecule type" value="Genomic_DNA"/>
</dbReference>
<proteinExistence type="predicted"/>
<comment type="caution">
    <text evidence="2">The sequence shown here is derived from an EMBL/GenBank/DDBJ whole genome shotgun (WGS) entry which is preliminary data.</text>
</comment>
<reference evidence="2 3" key="1">
    <citation type="submission" date="2024-06" db="EMBL/GenBank/DDBJ databases">
        <title>The Natural Products Discovery Center: Release of the First 8490 Sequenced Strains for Exploring Actinobacteria Biosynthetic Diversity.</title>
        <authorList>
            <person name="Kalkreuter E."/>
            <person name="Kautsar S.A."/>
            <person name="Yang D."/>
            <person name="Bader C.D."/>
            <person name="Teijaro C.N."/>
            <person name="Fluegel L."/>
            <person name="Davis C.M."/>
            <person name="Simpson J.R."/>
            <person name="Lauterbach L."/>
            <person name="Steele A.D."/>
            <person name="Gui C."/>
            <person name="Meng S."/>
            <person name="Li G."/>
            <person name="Viehrig K."/>
            <person name="Ye F."/>
            <person name="Su P."/>
            <person name="Kiefer A.F."/>
            <person name="Nichols A."/>
            <person name="Cepeda A.J."/>
            <person name="Yan W."/>
            <person name="Fan B."/>
            <person name="Jiang Y."/>
            <person name="Adhikari A."/>
            <person name="Zheng C.-J."/>
            <person name="Schuster L."/>
            <person name="Cowan T.M."/>
            <person name="Smanski M.J."/>
            <person name="Chevrette M.G."/>
            <person name="De Carvalho L.P.S."/>
            <person name="Shen B."/>
        </authorList>
    </citation>
    <scope>NUCLEOTIDE SEQUENCE [LARGE SCALE GENOMIC DNA]</scope>
    <source>
        <strain evidence="2 3">NPDC019708</strain>
    </source>
</reference>
<organism evidence="2 3">
    <name type="scientific">Nocardia rhamnosiphila</name>
    <dbReference type="NCBI Taxonomy" id="426716"/>
    <lineage>
        <taxon>Bacteria</taxon>
        <taxon>Bacillati</taxon>
        <taxon>Actinomycetota</taxon>
        <taxon>Actinomycetes</taxon>
        <taxon>Mycobacteriales</taxon>
        <taxon>Nocardiaceae</taxon>
        <taxon>Nocardia</taxon>
    </lineage>
</organism>
<evidence type="ECO:0000256" key="1">
    <source>
        <dbReference type="SAM" id="MobiDB-lite"/>
    </source>
</evidence>
<name>A0ABV2WN88_9NOCA</name>
<evidence type="ECO:0000313" key="2">
    <source>
        <dbReference type="EMBL" id="MEU1952345.1"/>
    </source>
</evidence>
<dbReference type="RefSeq" id="WP_356956993.1">
    <property type="nucleotide sequence ID" value="NZ_JBEXYG010000003.1"/>
</dbReference>